<feature type="region of interest" description="Disordered" evidence="9">
    <location>
        <begin position="1"/>
        <end position="28"/>
    </location>
</feature>
<feature type="compositionally biased region" description="Low complexity" evidence="9">
    <location>
        <begin position="59"/>
        <end position="69"/>
    </location>
</feature>
<feature type="domain" description="C2H2-type" evidence="10">
    <location>
        <begin position="1144"/>
        <end position="1174"/>
    </location>
</feature>
<feature type="domain" description="C2H2-type" evidence="10">
    <location>
        <begin position="1311"/>
        <end position="1341"/>
    </location>
</feature>
<evidence type="ECO:0000256" key="5">
    <source>
        <dbReference type="ARBA" id="ARBA00023015"/>
    </source>
</evidence>
<dbReference type="FunFam" id="3.30.160.60:FF:000446">
    <property type="entry name" value="Zinc finger protein"/>
    <property type="match status" value="2"/>
</dbReference>
<feature type="domain" description="C2H2-type" evidence="10">
    <location>
        <begin position="1936"/>
        <end position="1966"/>
    </location>
</feature>
<evidence type="ECO:0000256" key="7">
    <source>
        <dbReference type="ARBA" id="ARBA00023242"/>
    </source>
</evidence>
<evidence type="ECO:0000256" key="4">
    <source>
        <dbReference type="ARBA" id="ARBA00022833"/>
    </source>
</evidence>
<evidence type="ECO:0000313" key="11">
    <source>
        <dbReference type="EMBL" id="CAD7623020.1"/>
    </source>
</evidence>
<feature type="domain" description="C2H2-type" evidence="10">
    <location>
        <begin position="2147"/>
        <end position="2177"/>
    </location>
</feature>
<reference evidence="11" key="1">
    <citation type="submission" date="2020-11" db="EMBL/GenBank/DDBJ databases">
        <authorList>
            <person name="Tran Van P."/>
        </authorList>
    </citation>
    <scope>NUCLEOTIDE SEQUENCE</scope>
</reference>
<feature type="domain" description="C2H2-type" evidence="10">
    <location>
        <begin position="2089"/>
        <end position="2116"/>
    </location>
</feature>
<feature type="region of interest" description="Disordered" evidence="9">
    <location>
        <begin position="1454"/>
        <end position="1527"/>
    </location>
</feature>
<evidence type="ECO:0000259" key="10">
    <source>
        <dbReference type="PROSITE" id="PS50157"/>
    </source>
</evidence>
<keyword evidence="12" id="KW-1185">Reference proteome</keyword>
<feature type="domain" description="C2H2-type" evidence="10">
    <location>
        <begin position="2026"/>
        <end position="2056"/>
    </location>
</feature>
<dbReference type="InterPro" id="IPR013087">
    <property type="entry name" value="Znf_C2H2_type"/>
</dbReference>
<feature type="domain" description="C2H2-type" evidence="10">
    <location>
        <begin position="482"/>
        <end position="512"/>
    </location>
</feature>
<feature type="domain" description="C2H2-type" evidence="10">
    <location>
        <begin position="2117"/>
        <end position="2146"/>
    </location>
</feature>
<feature type="domain" description="C2H2-type" evidence="10">
    <location>
        <begin position="1859"/>
        <end position="1889"/>
    </location>
</feature>
<dbReference type="Gene3D" id="3.30.160.60">
    <property type="entry name" value="Classic Zinc Finger"/>
    <property type="match status" value="17"/>
</dbReference>
<dbReference type="InterPro" id="IPR051061">
    <property type="entry name" value="Zinc_finger_trans_reg"/>
</dbReference>
<feature type="compositionally biased region" description="Basic and acidic residues" evidence="9">
    <location>
        <begin position="720"/>
        <end position="734"/>
    </location>
</feature>
<feature type="domain" description="C2H2-type" evidence="10">
    <location>
        <begin position="1894"/>
        <end position="1923"/>
    </location>
</feature>
<evidence type="ECO:0000256" key="1">
    <source>
        <dbReference type="ARBA" id="ARBA00004123"/>
    </source>
</evidence>
<dbReference type="SUPFAM" id="SSF57667">
    <property type="entry name" value="beta-beta-alpha zinc fingers"/>
    <property type="match status" value="9"/>
</dbReference>
<keyword evidence="6" id="KW-0804">Transcription</keyword>
<keyword evidence="5" id="KW-0805">Transcription regulation</keyword>
<evidence type="ECO:0000256" key="3">
    <source>
        <dbReference type="ARBA" id="ARBA00022771"/>
    </source>
</evidence>
<feature type="compositionally biased region" description="Basic and acidic residues" evidence="9">
    <location>
        <begin position="19"/>
        <end position="28"/>
    </location>
</feature>
<dbReference type="GO" id="GO:0008270">
    <property type="term" value="F:zinc ion binding"/>
    <property type="evidence" value="ECO:0007669"/>
    <property type="project" value="UniProtKB-KW"/>
</dbReference>
<dbReference type="PANTHER" id="PTHR46179:SF13">
    <property type="entry name" value="C2H2-TYPE DOMAIN-CONTAINING PROTEIN"/>
    <property type="match status" value="1"/>
</dbReference>
<evidence type="ECO:0000256" key="8">
    <source>
        <dbReference type="PROSITE-ProRule" id="PRU00042"/>
    </source>
</evidence>
<feature type="domain" description="C2H2-type" evidence="10">
    <location>
        <begin position="1402"/>
        <end position="1431"/>
    </location>
</feature>
<comment type="subcellular location">
    <subcellularLocation>
        <location evidence="1">Nucleus</location>
    </subcellularLocation>
</comment>
<dbReference type="SMART" id="SM00355">
    <property type="entry name" value="ZnF_C2H2"/>
    <property type="match status" value="49"/>
</dbReference>
<dbReference type="OrthoDB" id="6376219at2759"/>
<feature type="domain" description="C2H2-type" evidence="10">
    <location>
        <begin position="1069"/>
        <end position="1098"/>
    </location>
</feature>
<feature type="region of interest" description="Disordered" evidence="9">
    <location>
        <begin position="714"/>
        <end position="812"/>
    </location>
</feature>
<feature type="compositionally biased region" description="Acidic residues" evidence="9">
    <location>
        <begin position="48"/>
        <end position="58"/>
    </location>
</feature>
<accession>A0A7R9PX01</accession>
<feature type="domain" description="C2H2-type" evidence="10">
    <location>
        <begin position="1221"/>
        <end position="1251"/>
    </location>
</feature>
<dbReference type="Proteomes" id="UP000759131">
    <property type="component" value="Unassembled WGS sequence"/>
</dbReference>
<feature type="domain" description="C2H2-type" evidence="10">
    <location>
        <begin position="572"/>
        <end position="602"/>
    </location>
</feature>
<dbReference type="EMBL" id="CAJPIZ010001417">
    <property type="protein sequence ID" value="CAG2103450.1"/>
    <property type="molecule type" value="Genomic_DNA"/>
</dbReference>
<gene>
    <name evidence="11" type="ORF">OSB1V03_LOCUS3481</name>
</gene>
<dbReference type="EMBL" id="OC855992">
    <property type="protein sequence ID" value="CAD7623020.1"/>
    <property type="molecule type" value="Genomic_DNA"/>
</dbReference>
<feature type="domain" description="C2H2-type" evidence="10">
    <location>
        <begin position="635"/>
        <end position="662"/>
    </location>
</feature>
<evidence type="ECO:0000256" key="6">
    <source>
        <dbReference type="ARBA" id="ARBA00023163"/>
    </source>
</evidence>
<feature type="domain" description="C2H2-type" evidence="10">
    <location>
        <begin position="542"/>
        <end position="571"/>
    </location>
</feature>
<feature type="compositionally biased region" description="Basic and acidic residues" evidence="9">
    <location>
        <begin position="1454"/>
        <end position="1471"/>
    </location>
</feature>
<feature type="domain" description="C2H2-type" evidence="10">
    <location>
        <begin position="1784"/>
        <end position="1813"/>
    </location>
</feature>
<keyword evidence="2" id="KW-0479">Metal-binding</keyword>
<feature type="domain" description="C2H2-type" evidence="10">
    <location>
        <begin position="1281"/>
        <end position="1310"/>
    </location>
</feature>
<evidence type="ECO:0000256" key="9">
    <source>
        <dbReference type="SAM" id="MobiDB-lite"/>
    </source>
</evidence>
<keyword evidence="7" id="KW-0539">Nucleus</keyword>
<keyword evidence="4" id="KW-0862">Zinc</keyword>
<dbReference type="PROSITE" id="PS00028">
    <property type="entry name" value="ZINC_FINGER_C2H2_1"/>
    <property type="match status" value="23"/>
</dbReference>
<feature type="compositionally biased region" description="Low complexity" evidence="9">
    <location>
        <begin position="796"/>
        <end position="806"/>
    </location>
</feature>
<feature type="domain" description="C2H2-type" evidence="10">
    <location>
        <begin position="1179"/>
        <end position="1208"/>
    </location>
</feature>
<evidence type="ECO:0000256" key="2">
    <source>
        <dbReference type="ARBA" id="ARBA00022723"/>
    </source>
</evidence>
<dbReference type="InterPro" id="IPR036236">
    <property type="entry name" value="Znf_C2H2_sf"/>
</dbReference>
<proteinExistence type="predicted"/>
<dbReference type="PANTHER" id="PTHR46179">
    <property type="entry name" value="ZINC FINGER PROTEIN"/>
    <property type="match status" value="1"/>
</dbReference>
<name>A0A7R9PX01_9ACAR</name>
<keyword evidence="3 8" id="KW-0863">Zinc-finger</keyword>
<feature type="domain" description="C2H2-type" evidence="10">
    <location>
        <begin position="1374"/>
        <end position="1401"/>
    </location>
</feature>
<feature type="region of interest" description="Disordered" evidence="9">
    <location>
        <begin position="41"/>
        <end position="75"/>
    </location>
</feature>
<feature type="compositionally biased region" description="Low complexity" evidence="9">
    <location>
        <begin position="1511"/>
        <end position="1521"/>
    </location>
</feature>
<dbReference type="PROSITE" id="PS50157">
    <property type="entry name" value="ZINC_FINGER_C2H2_2"/>
    <property type="match status" value="25"/>
</dbReference>
<organism evidence="11">
    <name type="scientific">Medioppia subpectinata</name>
    <dbReference type="NCBI Taxonomy" id="1979941"/>
    <lineage>
        <taxon>Eukaryota</taxon>
        <taxon>Metazoa</taxon>
        <taxon>Ecdysozoa</taxon>
        <taxon>Arthropoda</taxon>
        <taxon>Chelicerata</taxon>
        <taxon>Arachnida</taxon>
        <taxon>Acari</taxon>
        <taxon>Acariformes</taxon>
        <taxon>Sarcoptiformes</taxon>
        <taxon>Oribatida</taxon>
        <taxon>Brachypylina</taxon>
        <taxon>Oppioidea</taxon>
        <taxon>Oppiidae</taxon>
        <taxon>Medioppia</taxon>
    </lineage>
</organism>
<feature type="domain" description="C2H2-type" evidence="10">
    <location>
        <begin position="1996"/>
        <end position="2025"/>
    </location>
</feature>
<dbReference type="Pfam" id="PF00096">
    <property type="entry name" value="zf-C2H2"/>
    <property type="match status" value="2"/>
</dbReference>
<feature type="domain" description="C2H2-type" evidence="10">
    <location>
        <begin position="693"/>
        <end position="723"/>
    </location>
</feature>
<dbReference type="GO" id="GO:0005634">
    <property type="term" value="C:nucleus"/>
    <property type="evidence" value="ECO:0007669"/>
    <property type="project" value="UniProtKB-SubCell"/>
</dbReference>
<feature type="domain" description="C2H2-type" evidence="10">
    <location>
        <begin position="405"/>
        <end position="435"/>
    </location>
</feature>
<feature type="compositionally biased region" description="Basic and acidic residues" evidence="9">
    <location>
        <begin position="763"/>
        <end position="786"/>
    </location>
</feature>
<protein>
    <recommendedName>
        <fullName evidence="10">C2H2-type domain-containing protein</fullName>
    </recommendedName>
</protein>
<evidence type="ECO:0000313" key="12">
    <source>
        <dbReference type="Proteomes" id="UP000759131"/>
    </source>
</evidence>
<feature type="domain" description="C2H2-type" evidence="10">
    <location>
        <begin position="1432"/>
        <end position="1462"/>
    </location>
</feature>
<dbReference type="GO" id="GO:0006357">
    <property type="term" value="P:regulation of transcription by RNA polymerase II"/>
    <property type="evidence" value="ECO:0007669"/>
    <property type="project" value="TreeGrafter"/>
</dbReference>
<sequence length="2223" mass="258097">MNLSKRSKRGDQLNGEEVVDNREDNTRYEDIVTQTQDLNNKHFSVENNESDNGSDDGVDCNVDNDSSDGSVDENEGQRALKLNDFLGINPMQTTDVNTNGEQIDLNLKQKMKTLFKTEVMAKQAINGLNRSATGGSPSGNSAAAPVVTTSKGMFACGWPDCDFTSCRISRVEEHKRRVHTPDTDGQYNCKIKTCPFRTPDADAMADHWSAHKTHRLLSDSRVRPDGMYPCGEPNCDLSATTYQYLVRHQLRMHPDAYPYCPWIECPHTGCQYRTKSLDDQKRHENGHKQDLIQPRKRVRVYPTPKPIVPLDHRFGDNRKLVFRKGPDGRYACPWVGCTMSWIERIGLINHWRRLHTPDPMDSAFACPQPLCTFRAVSMHALGEHTDTHIAHRKAADDRRQSVGRYECDYVGCGKQFIVYDQLLRHQLHRHPDAHTEWPWFECPHTDCEFMTKIKRDLKAHSIRHKKPRPEKPVFEMTPDGQYICDFIGCEKRFNSRVLCRTHKLKVHRVEHSVCGINGCTTTFNTRDKRYKHQWRMHNQRPHHCGHPGCKFSTGSAFSLKQHLSTHTGEKPFRCELDDCGQAFRLEMALTEHQKRVHWQHFPDLPWIQCSHTGCEWRTKIPHDLTIHTKSHTKPYKCSQCDKCFGESQALRNHRVRHDDSLKIPCHWPGCDKRFVRYPEMKRHLNAHSGERVYRCVWPGCDKQYLNEYSLSYHQKSTHNKTTDLSKRSKRRDQLNGEEVVDNTEDNRRNKRSKRSDELNGEELVSHREDKTSNERLIERLSVKDNESDNGSDDGVDCNVDNDSSDGSVDENEGQRALKLNDFLGINPMQTTDVNTNGNEIDLKLNLKQKLQTLFRTEVMAKQAINGLNRSATGDSPSGDSAAAPVATSSKGLFACGWPDCDFTSNRIKKVEEHKLRVHTPDADGQYNCKIKTCPFRTPDADAMADHWSAHRAHRLLCESRVRPDGMFPCGEPNCDFLGKEFRAVVTHQLRMHPNAYLYCPWIECPHTGCQYRTKLQEDYKRHENAHKQDLIQPRKRVRVYLAPKPTVTLDHRFGDNRKLVFRKGRDGRYACPWIGCTMSWIERKGLLNHWRRHHTPDPMDNAFACPQPLCTFRAVSMHALGEHTDTHIAHRKAADARRQSVGKYECDYVGCGKQFIVYDQLLRHQLHRHPEVHTEWPWFECPHTDCEYMTKIRSLLRAHRKGHKKRKPKKPGLERTPDGQYICDFIGCEKRFKSISLCNGHKRRVHRVEHSVCGINACTATFNTRDKLSKHKWRMHNQRPHQCGHPGCHFSTGSLHTLKKHRLTHTADKPFRCELDDCGQAFRLEKMLTDHQKRVHWQHFPHLPWFQCSHTGCEWRTKIPHDLTVHTKSHTKPYKCSQCDKCFGNSDDLRRHRIRHDDSLKIPCHWPGCDKKFVRLPEMKRHLNAHSGERVYRCLWPGCDKHYLNEYSLSYHEKTTHNKTTDLSKRSKRGDQLNGEEVVNNREDNRSYENTQELNNKHLSVENNESDDGVDCNVDNDSSDGSVDENEGQRALKLNDFLGINPMQTTDVNTNGEEIDLKLNLKQKLQTLFKTEVIAKQATNGLNLSAMGDSSSGDTAVAPVPTTSIGMFACGWPDCDFTSNRIKRVKAHKLRFHTPDADGQYNCKTKTCPFRTPDADAMADHWSAHKTHRLLCESRIRPDGMYPCGQPNCDFLTNAYRALVTHQLRVHPEAYPHCPWIECPHTDCQYRTKRLGDHKRHENGHKQDLIRPRKRVPVYPTPKPTVTLDHRFGDNRKLVFRKGRDGRYACPWVGCTMSWNERMGLTTHWRRHHTPDPTDSTFACPQPLCTFRAVSMHALGEHTDTHIAHRKAADARRQSVGRYQCDYVGCGKQFIVYDQLLRHQLHRHPEVHTEWPWFECPHNDCEYMTKIKRLLQSHSKLHKKPRPEKPVLEMTPDGQYICDFIGCEKRYKSRVLCNDHKRRIHRLEHSVCGINGCTATFNTRNQRTIHKWRMHNERAHQCGHPGCHFSTGSPFTIKNHRLTHTGDKPFLCELDDCGQAFRLEKMLTDHQKRVHWQHFPDLPWIQCSHIGCEWRTKISHDLTIHTKSHTKPYKCSQCEKSFGNSDDLRRHRIRHDDSLKIPCHWPGCDKKFVRLAEMKRHLNAHSGERVYRCLWPGCDKQYLNEYSLSYHEKTTHNKTTALPKETVHRCHWPECDYKTKNAGCLTNHLNKHQGIADYHSTRIKPKT</sequence>
<feature type="domain" description="C2H2-type" evidence="10">
    <location>
        <begin position="663"/>
        <end position="692"/>
    </location>
</feature>